<comment type="caution">
    <text evidence="2">The sequence shown here is derived from an EMBL/GenBank/DDBJ whole genome shotgun (WGS) entry which is preliminary data.</text>
</comment>
<evidence type="ECO:0000313" key="2">
    <source>
        <dbReference type="EMBL" id="TBO42224.1"/>
    </source>
</evidence>
<dbReference type="AlphaFoldDB" id="A0A4Q9HCR9"/>
<reference evidence="2 3" key="1">
    <citation type="submission" date="2019-02" db="EMBL/GenBank/DDBJ databases">
        <title>Pedobacter kyonggii whole genome sequence analysis.</title>
        <authorList>
            <person name="Dahal R.H."/>
        </authorList>
    </citation>
    <scope>NUCLEOTIDE SEQUENCE [LARGE SCALE GENOMIC DNA]</scope>
    <source>
        <strain evidence="2 3">K-4-11-1</strain>
    </source>
</reference>
<sequence length="107" mass="11632">MTNPGQFIFFIAILYLIYYSLNLLFDLFLPSGSYPKTEQKTLLINISALEEPIDASLQETTADYGALQENEGVMSSGPISSTGGMRLEEAMNGALQDAAIFSSQIPS</sequence>
<name>A0A4Q9HCR9_9SPHI</name>
<dbReference type="Proteomes" id="UP000291819">
    <property type="component" value="Unassembled WGS sequence"/>
</dbReference>
<proteinExistence type="predicted"/>
<keyword evidence="3" id="KW-1185">Reference proteome</keyword>
<dbReference type="OrthoDB" id="9855977at2"/>
<feature type="transmembrane region" description="Helical" evidence="1">
    <location>
        <begin position="6"/>
        <end position="29"/>
    </location>
</feature>
<accession>A0A4Q9HCR9</accession>
<evidence type="ECO:0000256" key="1">
    <source>
        <dbReference type="SAM" id="Phobius"/>
    </source>
</evidence>
<gene>
    <name evidence="2" type="ORF">EYS08_11910</name>
</gene>
<keyword evidence="1" id="KW-0472">Membrane</keyword>
<dbReference type="EMBL" id="SIXF01000009">
    <property type="protein sequence ID" value="TBO42224.1"/>
    <property type="molecule type" value="Genomic_DNA"/>
</dbReference>
<protein>
    <submittedName>
        <fullName evidence="2">Uncharacterized protein</fullName>
    </submittedName>
</protein>
<dbReference type="RefSeq" id="WP_131030243.1">
    <property type="nucleotide sequence ID" value="NZ_SIXF01000009.1"/>
</dbReference>
<evidence type="ECO:0000313" key="3">
    <source>
        <dbReference type="Proteomes" id="UP000291819"/>
    </source>
</evidence>
<organism evidence="2 3">
    <name type="scientific">Pedobacter kyonggii</name>
    <dbReference type="NCBI Taxonomy" id="1926871"/>
    <lineage>
        <taxon>Bacteria</taxon>
        <taxon>Pseudomonadati</taxon>
        <taxon>Bacteroidota</taxon>
        <taxon>Sphingobacteriia</taxon>
        <taxon>Sphingobacteriales</taxon>
        <taxon>Sphingobacteriaceae</taxon>
        <taxon>Pedobacter</taxon>
    </lineage>
</organism>
<keyword evidence="1" id="KW-0812">Transmembrane</keyword>
<keyword evidence="1" id="KW-1133">Transmembrane helix</keyword>